<evidence type="ECO:0000313" key="1">
    <source>
        <dbReference type="EMBL" id="SPS01536.1"/>
    </source>
</evidence>
<dbReference type="EMBL" id="OVTA01000046">
    <property type="protein sequence ID" value="SPS01536.1"/>
    <property type="molecule type" value="Genomic_DNA"/>
</dbReference>
<reference evidence="1 2" key="1">
    <citation type="submission" date="2018-01" db="EMBL/GenBank/DDBJ databases">
        <authorList>
            <person name="Gaut B.S."/>
            <person name="Morton B.R."/>
            <person name="Clegg M.T."/>
            <person name="Duvall M.R."/>
        </authorList>
    </citation>
    <scope>NUCLEOTIDE SEQUENCE [LARGE SCALE GENOMIC DNA]</scope>
    <source>
        <strain evidence="1">Cupriavidus taiwanensis cmp 52</strain>
    </source>
</reference>
<dbReference type="AlphaFoldDB" id="A0A375JDA1"/>
<name>A0A375JDA1_9BURK</name>
<sequence>MFRFFVTYQRVTKKRSIRRSTSQLADSRSTDAHYVSELLSVVRKSNRVVERELYPKGWKHCASTNW</sequence>
<gene>
    <name evidence="1" type="ORF">CBM2634_B50016</name>
</gene>
<accession>A0A375JDA1</accession>
<organism evidence="1 2">
    <name type="scientific">Cupriavidus taiwanensis</name>
    <dbReference type="NCBI Taxonomy" id="164546"/>
    <lineage>
        <taxon>Bacteria</taxon>
        <taxon>Pseudomonadati</taxon>
        <taxon>Pseudomonadota</taxon>
        <taxon>Betaproteobacteria</taxon>
        <taxon>Burkholderiales</taxon>
        <taxon>Burkholderiaceae</taxon>
        <taxon>Cupriavidus</taxon>
    </lineage>
</organism>
<proteinExistence type="predicted"/>
<dbReference type="Proteomes" id="UP000256805">
    <property type="component" value="Unassembled WGS sequence"/>
</dbReference>
<evidence type="ECO:0000313" key="2">
    <source>
        <dbReference type="Proteomes" id="UP000256805"/>
    </source>
</evidence>
<protein>
    <submittedName>
        <fullName evidence="1">Uncharacterized protein</fullName>
    </submittedName>
</protein>